<keyword evidence="9" id="KW-0915">Sodium</keyword>
<keyword evidence="9" id="KW-0739">Sodium transport</keyword>
<feature type="transmembrane region" description="Helical" evidence="11">
    <location>
        <begin position="391"/>
        <end position="416"/>
    </location>
</feature>
<feature type="transmembrane region" description="Helical" evidence="11">
    <location>
        <begin position="6"/>
        <end position="25"/>
    </location>
</feature>
<dbReference type="InterPro" id="IPR001734">
    <property type="entry name" value="Na/solute_symporter"/>
</dbReference>
<keyword evidence="9" id="KW-0406">Ion transport</keyword>
<dbReference type="EMBL" id="CP051180">
    <property type="protein sequence ID" value="QIZ75861.1"/>
    <property type="molecule type" value="Genomic_DNA"/>
</dbReference>
<evidence type="ECO:0000256" key="8">
    <source>
        <dbReference type="ARBA" id="ARBA00023136"/>
    </source>
</evidence>
<dbReference type="NCBIfam" id="TIGR02119">
    <property type="entry name" value="panF"/>
    <property type="match status" value="1"/>
</dbReference>
<evidence type="ECO:0000256" key="3">
    <source>
        <dbReference type="ARBA" id="ARBA00022448"/>
    </source>
</evidence>
<reference evidence="12 13" key="1">
    <citation type="submission" date="2020-04" db="EMBL/GenBank/DDBJ databases">
        <title>Ferrimonas sp. S7 isolated from sea water.</title>
        <authorList>
            <person name="Bae S.S."/>
            <person name="Baek K."/>
        </authorList>
    </citation>
    <scope>NUCLEOTIDE SEQUENCE [LARGE SCALE GENOMIC DNA]</scope>
    <source>
        <strain evidence="12 13">S7</strain>
    </source>
</reference>
<dbReference type="InterPro" id="IPR050277">
    <property type="entry name" value="Sodium:Solute_Symporter"/>
</dbReference>
<dbReference type="InterPro" id="IPR011849">
    <property type="entry name" value="Na/pantothenate_symporter"/>
</dbReference>
<evidence type="ECO:0000256" key="5">
    <source>
        <dbReference type="ARBA" id="ARBA00022692"/>
    </source>
</evidence>
<evidence type="ECO:0000256" key="11">
    <source>
        <dbReference type="SAM" id="Phobius"/>
    </source>
</evidence>
<name>A0A6H1U9Z1_9GAMM</name>
<organism evidence="12 13">
    <name type="scientific">Ferrimonas lipolytica</name>
    <dbReference type="NCBI Taxonomy" id="2724191"/>
    <lineage>
        <taxon>Bacteria</taxon>
        <taxon>Pseudomonadati</taxon>
        <taxon>Pseudomonadota</taxon>
        <taxon>Gammaproteobacteria</taxon>
        <taxon>Alteromonadales</taxon>
        <taxon>Ferrimonadaceae</taxon>
        <taxon>Ferrimonas</taxon>
    </lineage>
</organism>
<keyword evidence="8 11" id="KW-0472">Membrane</keyword>
<feature type="transmembrane region" description="Helical" evidence="11">
    <location>
        <begin position="158"/>
        <end position="177"/>
    </location>
</feature>
<feature type="transmembrane region" description="Helical" evidence="11">
    <location>
        <begin position="37"/>
        <end position="55"/>
    </location>
</feature>
<keyword evidence="5 11" id="KW-0812">Transmembrane</keyword>
<feature type="transmembrane region" description="Helical" evidence="11">
    <location>
        <begin position="446"/>
        <end position="468"/>
    </location>
</feature>
<comment type="similarity">
    <text evidence="2 10">Belongs to the sodium:solute symporter (SSF) (TC 2.A.21) family.</text>
</comment>
<evidence type="ECO:0000256" key="1">
    <source>
        <dbReference type="ARBA" id="ARBA00004141"/>
    </source>
</evidence>
<dbReference type="RefSeq" id="WP_168659122.1">
    <property type="nucleotide sequence ID" value="NZ_CP051180.1"/>
</dbReference>
<evidence type="ECO:0000313" key="13">
    <source>
        <dbReference type="Proteomes" id="UP000501602"/>
    </source>
</evidence>
<dbReference type="Gene3D" id="1.20.1730.10">
    <property type="entry name" value="Sodium/glucose cotransporter"/>
    <property type="match status" value="1"/>
</dbReference>
<feature type="transmembrane region" description="Helical" evidence="11">
    <location>
        <begin position="276"/>
        <end position="300"/>
    </location>
</feature>
<evidence type="ECO:0000256" key="4">
    <source>
        <dbReference type="ARBA" id="ARBA00022475"/>
    </source>
</evidence>
<evidence type="ECO:0000256" key="10">
    <source>
        <dbReference type="RuleBase" id="RU362091"/>
    </source>
</evidence>
<feature type="transmembrane region" description="Helical" evidence="11">
    <location>
        <begin position="235"/>
        <end position="255"/>
    </location>
</feature>
<dbReference type="GO" id="GO:0015293">
    <property type="term" value="F:symporter activity"/>
    <property type="evidence" value="ECO:0007669"/>
    <property type="project" value="UniProtKB-KW"/>
</dbReference>
<evidence type="ECO:0000256" key="2">
    <source>
        <dbReference type="ARBA" id="ARBA00006434"/>
    </source>
</evidence>
<feature type="transmembrane region" description="Helical" evidence="11">
    <location>
        <begin position="423"/>
        <end position="440"/>
    </location>
</feature>
<keyword evidence="7 11" id="KW-1133">Transmembrane helix</keyword>
<feature type="transmembrane region" description="Helical" evidence="11">
    <location>
        <begin position="189"/>
        <end position="207"/>
    </location>
</feature>
<dbReference type="NCBIfam" id="TIGR00813">
    <property type="entry name" value="sss"/>
    <property type="match status" value="1"/>
</dbReference>
<feature type="transmembrane region" description="Helical" evidence="11">
    <location>
        <begin position="75"/>
        <end position="96"/>
    </location>
</feature>
<dbReference type="CDD" id="cd10327">
    <property type="entry name" value="SLC5sbd_PanF"/>
    <property type="match status" value="1"/>
</dbReference>
<proteinExistence type="inferred from homology"/>
<evidence type="ECO:0000256" key="6">
    <source>
        <dbReference type="ARBA" id="ARBA00022847"/>
    </source>
</evidence>
<sequence>MTDYSLLIPIMAYLVVTLVLARMVAARGSNSGSFSERYFLGGQFMGGTLLALALVTTYTSASSFMGGPGAAYKFGLGWVLLAIIQVPVAMLTLGVVGPKLWRIAKQYNAVTILDVLQQRYQSRALLWLAGISLIGAFLGMVVVQFTGGARLLSVMTGVDYNVGLAMFVGTVMLYTLWGGFRAVSYTDALQGIVMVLGMLALFIGILYQGGGLTNLTSQLAQIDPALLTPKGPNEFLSWPFLMSFWILVCFGAIGLPHTAIRAMAVKDGRALKQAMVFGTAVSFVVILLPHLSGVLGRVMIPELTSPDEIIPRLMVSLFPPLVGGLLLAAPMAAIMSSVDSMLLQSASTLVRDLVMRNKPLTDKQQQRFSYASVLLLALGCGLLALDPPEMIVWLNLTAFGLLQAVFLWPVILGLFWRGATASGAICSIVCGGGSFLYWTTMKIKPLGVHAIVPALILSGISFVIASLVTKRQSVLSNG</sequence>
<dbReference type="GO" id="GO:0015233">
    <property type="term" value="F:pantothenate transmembrane transporter activity"/>
    <property type="evidence" value="ECO:0007669"/>
    <property type="project" value="InterPro"/>
</dbReference>
<dbReference type="PANTHER" id="PTHR48086">
    <property type="entry name" value="SODIUM/PROLINE SYMPORTER-RELATED"/>
    <property type="match status" value="1"/>
</dbReference>
<dbReference type="Proteomes" id="UP000501602">
    <property type="component" value="Chromosome"/>
</dbReference>
<dbReference type="KEGG" id="fes:HER31_02570"/>
<evidence type="ECO:0000256" key="7">
    <source>
        <dbReference type="ARBA" id="ARBA00022989"/>
    </source>
</evidence>
<dbReference type="GO" id="GO:0005886">
    <property type="term" value="C:plasma membrane"/>
    <property type="evidence" value="ECO:0007669"/>
    <property type="project" value="TreeGrafter"/>
</dbReference>
<accession>A0A6H1U9Z1</accession>
<keyword evidence="3" id="KW-0813">Transport</keyword>
<dbReference type="Pfam" id="PF00474">
    <property type="entry name" value="SSF"/>
    <property type="match status" value="1"/>
</dbReference>
<keyword evidence="4" id="KW-1003">Cell membrane</keyword>
<dbReference type="PROSITE" id="PS00456">
    <property type="entry name" value="NA_SOLUT_SYMP_1"/>
    <property type="match status" value="1"/>
</dbReference>
<gene>
    <name evidence="12" type="primary">panF</name>
    <name evidence="12" type="ORF">HER31_02570</name>
</gene>
<dbReference type="PANTHER" id="PTHR48086:SF4">
    <property type="entry name" value="SODIUM_PANTOTHENATE SYMPORTER"/>
    <property type="match status" value="1"/>
</dbReference>
<dbReference type="AlphaFoldDB" id="A0A6H1U9Z1"/>
<dbReference type="GO" id="GO:0036376">
    <property type="term" value="P:sodium ion export across plasma membrane"/>
    <property type="evidence" value="ECO:0007669"/>
    <property type="project" value="InterPro"/>
</dbReference>
<dbReference type="PROSITE" id="PS50283">
    <property type="entry name" value="NA_SOLUT_SYMP_3"/>
    <property type="match status" value="1"/>
</dbReference>
<comment type="subcellular location">
    <subcellularLocation>
        <location evidence="1">Membrane</location>
        <topology evidence="1">Multi-pass membrane protein</topology>
    </subcellularLocation>
</comment>
<keyword evidence="13" id="KW-1185">Reference proteome</keyword>
<dbReference type="InterPro" id="IPR038377">
    <property type="entry name" value="Na/Glc_symporter_sf"/>
</dbReference>
<keyword evidence="6" id="KW-0769">Symport</keyword>
<feature type="transmembrane region" description="Helical" evidence="11">
    <location>
        <begin position="367"/>
        <end position="385"/>
    </location>
</feature>
<evidence type="ECO:0000256" key="9">
    <source>
        <dbReference type="ARBA" id="ARBA00023201"/>
    </source>
</evidence>
<feature type="transmembrane region" description="Helical" evidence="11">
    <location>
        <begin position="125"/>
        <end position="146"/>
    </location>
</feature>
<protein>
    <submittedName>
        <fullName evidence="12">Sodium/pantothenate symporter</fullName>
    </submittedName>
</protein>
<feature type="transmembrane region" description="Helical" evidence="11">
    <location>
        <begin position="320"/>
        <end position="346"/>
    </location>
</feature>
<dbReference type="InterPro" id="IPR018212">
    <property type="entry name" value="Na/solute_symporter_CS"/>
</dbReference>
<evidence type="ECO:0000313" key="12">
    <source>
        <dbReference type="EMBL" id="QIZ75861.1"/>
    </source>
</evidence>
<dbReference type="GO" id="GO:0015081">
    <property type="term" value="F:sodium ion transmembrane transporter activity"/>
    <property type="evidence" value="ECO:0007669"/>
    <property type="project" value="InterPro"/>
</dbReference>